<comment type="caution">
    <text evidence="2">The sequence shown here is derived from an EMBL/GenBank/DDBJ whole genome shotgun (WGS) entry which is preliminary data.</text>
</comment>
<dbReference type="Pfam" id="PF12937">
    <property type="entry name" value="F-box-like"/>
    <property type="match status" value="1"/>
</dbReference>
<dbReference type="SUPFAM" id="SSF52047">
    <property type="entry name" value="RNI-like"/>
    <property type="match status" value="1"/>
</dbReference>
<evidence type="ECO:0000259" key="1">
    <source>
        <dbReference type="Pfam" id="PF12937"/>
    </source>
</evidence>
<dbReference type="Proteomes" id="UP000613580">
    <property type="component" value="Unassembled WGS sequence"/>
</dbReference>
<dbReference type="OrthoDB" id="2884925at2759"/>
<accession>A0A8H6SDB8</accession>
<protein>
    <submittedName>
        <fullName evidence="2">F-box domain-containing protein</fullName>
    </submittedName>
</protein>
<feature type="domain" description="F-box" evidence="1">
    <location>
        <begin position="41"/>
        <end position="92"/>
    </location>
</feature>
<organism evidence="2 3">
    <name type="scientific">Mycena chlorophos</name>
    <name type="common">Agaric fungus</name>
    <name type="synonym">Agaricus chlorophos</name>
    <dbReference type="NCBI Taxonomy" id="658473"/>
    <lineage>
        <taxon>Eukaryota</taxon>
        <taxon>Fungi</taxon>
        <taxon>Dikarya</taxon>
        <taxon>Basidiomycota</taxon>
        <taxon>Agaricomycotina</taxon>
        <taxon>Agaricomycetes</taxon>
        <taxon>Agaricomycetidae</taxon>
        <taxon>Agaricales</taxon>
        <taxon>Marasmiineae</taxon>
        <taxon>Mycenaceae</taxon>
        <taxon>Mycena</taxon>
    </lineage>
</organism>
<evidence type="ECO:0000313" key="2">
    <source>
        <dbReference type="EMBL" id="KAF7296217.1"/>
    </source>
</evidence>
<gene>
    <name evidence="2" type="ORF">HMN09_01090500</name>
</gene>
<evidence type="ECO:0000313" key="3">
    <source>
        <dbReference type="Proteomes" id="UP000613580"/>
    </source>
</evidence>
<keyword evidence="3" id="KW-1185">Reference proteome</keyword>
<sequence>MVSSSFMLPNTIPEIDARIALLYNEISALQTKRNSLVPFFQLPNEILSQIMFFYARESGVSTFTLRWAKIMHVCRRLHQIVVAEHALWSHIFATDMDTDVYHHIEKQTANAGICSLTVSLTLYYDANLWMWVASGQAARIGSLEISGKAAAVRDLVVAFGDYPWTSLRRLRLKSVGEAGESVEFPDELLDGMLPSLRDLSLSKISVSWNRLRNLDALSLSECPDSDLEADALPNVGHALRLMAASPVLQSFSLIPAKTLEPFDNLATGPISMPSLGYLKFHDSVDAMTVLLKELRLAPTITLKLLPYHVYTGANIRNLIVPLRTHLRHPEAPVRRALDLSIHPQRQQDTGALLYFVCGMTLADSLESCRQYYYSEQDPFTGRIVLNCHPQNGRALRQVVTKFLHAARSELVTHLDTSSVSGLTEPSWRAILVLLPALEVLHLTMLVPKTDTMAIPLHVLRELEKPTPIASLHLRIVSSSIPNFSDAQLEQDTSGEWLLPVVSALSAYIRYRRKAWDSAPAIHAPLALLDIEDERRFLYSAIHKQAMGRIWRRMSGMGIITRDDYEWNPVALRERRRQLWAQMGAHAEMDLAEDTDVDTESDVEEDV</sequence>
<name>A0A8H6SDB8_MYCCL</name>
<dbReference type="EMBL" id="JACAZE010000017">
    <property type="protein sequence ID" value="KAF7296217.1"/>
    <property type="molecule type" value="Genomic_DNA"/>
</dbReference>
<dbReference type="AlphaFoldDB" id="A0A8H6SDB8"/>
<proteinExistence type="predicted"/>
<dbReference type="InterPro" id="IPR001810">
    <property type="entry name" value="F-box_dom"/>
</dbReference>
<reference evidence="2" key="1">
    <citation type="submission" date="2020-05" db="EMBL/GenBank/DDBJ databases">
        <title>Mycena genomes resolve the evolution of fungal bioluminescence.</title>
        <authorList>
            <person name="Tsai I.J."/>
        </authorList>
    </citation>
    <scope>NUCLEOTIDE SEQUENCE</scope>
    <source>
        <strain evidence="2">110903Hualien_Pintung</strain>
    </source>
</reference>